<dbReference type="OrthoDB" id="5919167at2759"/>
<evidence type="ECO:0000313" key="1">
    <source>
        <dbReference type="EMBL" id="KRY91048.1"/>
    </source>
</evidence>
<protein>
    <submittedName>
        <fullName evidence="1">Uncharacterized protein</fullName>
    </submittedName>
</protein>
<organism evidence="1 2">
    <name type="scientific">Trichinella pseudospiralis</name>
    <name type="common">Parasitic roundworm</name>
    <dbReference type="NCBI Taxonomy" id="6337"/>
    <lineage>
        <taxon>Eukaryota</taxon>
        <taxon>Metazoa</taxon>
        <taxon>Ecdysozoa</taxon>
        <taxon>Nematoda</taxon>
        <taxon>Enoplea</taxon>
        <taxon>Dorylaimia</taxon>
        <taxon>Trichinellida</taxon>
        <taxon>Trichinellidae</taxon>
        <taxon>Trichinella</taxon>
    </lineage>
</organism>
<proteinExistence type="predicted"/>
<sequence length="131" mass="15015">MLTILLDKGRETAVFPLVIDPQVRDKFVLLNLQKSSWCFVLVEKPAMKARQFRLAVPFSGKNAFQHDQFQSCSPNFIIYFTSDESLFKILTESKCTVCRCNDGHSRRTNVLTTDPEKRLITQLTPTPIGIY</sequence>
<evidence type="ECO:0000313" key="2">
    <source>
        <dbReference type="Proteomes" id="UP000054995"/>
    </source>
</evidence>
<dbReference type="EMBL" id="JYDT01000016">
    <property type="protein sequence ID" value="KRY91048.1"/>
    <property type="molecule type" value="Genomic_DNA"/>
</dbReference>
<keyword evidence="2" id="KW-1185">Reference proteome</keyword>
<accession>A0A0V1FYC4</accession>
<comment type="caution">
    <text evidence="1">The sequence shown here is derived from an EMBL/GenBank/DDBJ whole genome shotgun (WGS) entry which is preliminary data.</text>
</comment>
<gene>
    <name evidence="1" type="ORF">T4D_4450</name>
</gene>
<reference evidence="1 2" key="1">
    <citation type="submission" date="2015-01" db="EMBL/GenBank/DDBJ databases">
        <title>Evolution of Trichinella species and genotypes.</title>
        <authorList>
            <person name="Korhonen P.K."/>
            <person name="Edoardo P."/>
            <person name="Giuseppe L.R."/>
            <person name="Gasser R.B."/>
        </authorList>
    </citation>
    <scope>NUCLEOTIDE SEQUENCE [LARGE SCALE GENOMIC DNA]</scope>
    <source>
        <strain evidence="1">ISS470</strain>
    </source>
</reference>
<name>A0A0V1FYC4_TRIPS</name>
<dbReference type="Proteomes" id="UP000054995">
    <property type="component" value="Unassembled WGS sequence"/>
</dbReference>